<accession>A0AAW7CUD6</accession>
<dbReference type="Proteomes" id="UP001224739">
    <property type="component" value="Unassembled WGS sequence"/>
</dbReference>
<name>A0AAW7CUD6_9GAMM</name>
<dbReference type="GeneID" id="83613126"/>
<reference evidence="1" key="1">
    <citation type="submission" date="2023-06" db="EMBL/GenBank/DDBJ databases">
        <title>Acute promotion of culturable opportunistic pathogens and persistent increase of antibiotic resistance following antibiotic exposure in mouse gut microbiota.</title>
        <authorList>
            <person name="Li L."/>
            <person name="Wang B."/>
            <person name="Sun Y."/>
            <person name="Wang M."/>
            <person name="Xu H."/>
        </authorList>
    </citation>
    <scope>NUCLEOTIDE SEQUENCE</scope>
    <source>
        <strain evidence="1">EPA10_1</strain>
    </source>
</reference>
<gene>
    <name evidence="1" type="ORF">QSH02_13825</name>
</gene>
<evidence type="ECO:0000313" key="1">
    <source>
        <dbReference type="EMBL" id="MDL5355915.1"/>
    </source>
</evidence>
<evidence type="ECO:0000313" key="2">
    <source>
        <dbReference type="Proteomes" id="UP001224739"/>
    </source>
</evidence>
<comment type="caution">
    <text evidence="1">The sequence shown here is derived from an EMBL/GenBank/DDBJ whole genome shotgun (WGS) entry which is preliminary data.</text>
</comment>
<dbReference type="AlphaFoldDB" id="A0AAW7CUD6"/>
<dbReference type="RefSeq" id="WP_286039167.1">
    <property type="nucleotide sequence ID" value="NZ_JASVWJ010000007.1"/>
</dbReference>
<sequence>MADYGQVSSLAISNTQNDGSIQEINAVLTKAVKGTHSEVQDPALGILIAWENLTGIPLDIFLTEQEMTLEKNC</sequence>
<protein>
    <submittedName>
        <fullName evidence="1">Uncharacterized protein</fullName>
    </submittedName>
</protein>
<dbReference type="EMBL" id="JASVWL010000011">
    <property type="protein sequence ID" value="MDL5355915.1"/>
    <property type="molecule type" value="Genomic_DNA"/>
</dbReference>
<proteinExistence type="predicted"/>
<organism evidence="1 2">
    <name type="scientific">Proteus faecis</name>
    <dbReference type="NCBI Taxonomy" id="2050967"/>
    <lineage>
        <taxon>Bacteria</taxon>
        <taxon>Pseudomonadati</taxon>
        <taxon>Pseudomonadota</taxon>
        <taxon>Gammaproteobacteria</taxon>
        <taxon>Enterobacterales</taxon>
        <taxon>Morganellaceae</taxon>
        <taxon>Proteus</taxon>
    </lineage>
</organism>